<evidence type="ECO:0000313" key="1">
    <source>
        <dbReference type="EMBL" id="RLP76334.1"/>
    </source>
</evidence>
<name>A0A3L7A8F1_9MICO</name>
<sequence length="118" mass="13049">MHEYDEQGNLLRTVATSSPEFDSQERRLLIVGSRVLAKIGPHGHFMDEATDPRAAASNYFGGYGYVPNEPIFDHAEIAVRAAEKAWRDQNPEGDPTGMIFTVRRQNFAVPTEGSILSG</sequence>
<gene>
    <name evidence="1" type="ORF">D9V32_05545</name>
</gene>
<dbReference type="OrthoDB" id="9806951at2"/>
<dbReference type="EMBL" id="RCUX01000004">
    <property type="protein sequence ID" value="RLP76334.1"/>
    <property type="molecule type" value="Genomic_DNA"/>
</dbReference>
<proteinExistence type="predicted"/>
<dbReference type="RefSeq" id="WP_121647916.1">
    <property type="nucleotide sequence ID" value="NZ_RCUX01000004.1"/>
</dbReference>
<organism evidence="1 2">
    <name type="scientific">Mycetocola tolaasinivorans</name>
    <dbReference type="NCBI Taxonomy" id="76635"/>
    <lineage>
        <taxon>Bacteria</taxon>
        <taxon>Bacillati</taxon>
        <taxon>Actinomycetota</taxon>
        <taxon>Actinomycetes</taxon>
        <taxon>Micrococcales</taxon>
        <taxon>Microbacteriaceae</taxon>
        <taxon>Mycetocola</taxon>
    </lineage>
</organism>
<keyword evidence="2" id="KW-1185">Reference proteome</keyword>
<protein>
    <submittedName>
        <fullName evidence="1">Uncharacterized protein</fullName>
    </submittedName>
</protein>
<comment type="caution">
    <text evidence="1">The sequence shown here is derived from an EMBL/GenBank/DDBJ whole genome shotgun (WGS) entry which is preliminary data.</text>
</comment>
<dbReference type="Proteomes" id="UP000272503">
    <property type="component" value="Unassembled WGS sequence"/>
</dbReference>
<reference evidence="1 2" key="1">
    <citation type="submission" date="2018-10" db="EMBL/GenBank/DDBJ databases">
        <authorList>
            <person name="Li J."/>
        </authorList>
    </citation>
    <scope>NUCLEOTIDE SEQUENCE [LARGE SCALE GENOMIC DNA]</scope>
    <source>
        <strain evidence="1 2">IF 016277</strain>
    </source>
</reference>
<accession>A0A3L7A8F1</accession>
<dbReference type="AlphaFoldDB" id="A0A3L7A8F1"/>
<evidence type="ECO:0000313" key="2">
    <source>
        <dbReference type="Proteomes" id="UP000272503"/>
    </source>
</evidence>